<evidence type="ECO:0000256" key="19">
    <source>
        <dbReference type="SAM" id="Phobius"/>
    </source>
</evidence>
<keyword evidence="12" id="KW-0594">Phospholipid biosynthesis</keyword>
<feature type="transmembrane region" description="Helical" evidence="19">
    <location>
        <begin position="366"/>
        <end position="386"/>
    </location>
</feature>
<evidence type="ECO:0000256" key="3">
    <source>
        <dbReference type="ARBA" id="ARBA00005074"/>
    </source>
</evidence>
<evidence type="ECO:0000256" key="15">
    <source>
        <dbReference type="ARBA" id="ARBA00025707"/>
    </source>
</evidence>
<feature type="transmembrane region" description="Helical" evidence="19">
    <location>
        <begin position="174"/>
        <end position="192"/>
    </location>
</feature>
<dbReference type="GO" id="GO:0071617">
    <property type="term" value="F:lysophospholipid acyltransferase activity"/>
    <property type="evidence" value="ECO:0007669"/>
    <property type="project" value="TreeGrafter"/>
</dbReference>
<evidence type="ECO:0000313" key="21">
    <source>
        <dbReference type="WBParaSite" id="nRc.2.0.1.t30888-RA"/>
    </source>
</evidence>
<dbReference type="PANTHER" id="PTHR13906">
    <property type="entry name" value="PORCUPINE"/>
    <property type="match status" value="1"/>
</dbReference>
<evidence type="ECO:0000313" key="20">
    <source>
        <dbReference type="Proteomes" id="UP000887565"/>
    </source>
</evidence>
<keyword evidence="14" id="KW-0012">Acyltransferase</keyword>
<evidence type="ECO:0000256" key="8">
    <source>
        <dbReference type="ARBA" id="ARBA00022824"/>
    </source>
</evidence>
<evidence type="ECO:0000256" key="1">
    <source>
        <dbReference type="ARBA" id="ARBA00004141"/>
    </source>
</evidence>
<evidence type="ECO:0000256" key="6">
    <source>
        <dbReference type="ARBA" id="ARBA00022679"/>
    </source>
</evidence>
<dbReference type="GO" id="GO:0016020">
    <property type="term" value="C:membrane"/>
    <property type="evidence" value="ECO:0007669"/>
    <property type="project" value="UniProtKB-SubCell"/>
</dbReference>
<sequence>MWIRQYSVNMQYVYFVSTGVSLFLFNYGQSHDIYHSLICIIFIYFVLQFLAGTMLSVILAFLFLMSYLLLGYYYTAQGDYDLSWSLPQCILTLKLIGLVWDVFDGRRNEELSDEQKKTALKDIPGLLEIAAYVYFFSGFLVGPQFPLVRLRSLVNGEFDDPETGFPRKNTFQCLHRLILGFIYMALYVILYGKLTEDYFLSDQFKAQNLLWKCLLACIWFRLIISRYIACWLAVEGSCILVGLSYNGQDTATRKALWDGLRNIRTTKFELGCTFQSVIESFNINTNQWASRYVFKRLKFLGNKSLSHVMTLMFLALWHGVYSGYFACFLFEYACVIAERQISSIVQYYPWLDELFNRSLIKYPVWIFKKTLVTFGCAYGLLPFILLKFDVWWQVYKNLYFVGWLLYGVVWQVIFALFGHFIKSRRTRSKRE</sequence>
<dbReference type="GO" id="GO:0005783">
    <property type="term" value="C:endoplasmic reticulum"/>
    <property type="evidence" value="ECO:0007669"/>
    <property type="project" value="UniProtKB-SubCell"/>
</dbReference>
<keyword evidence="13" id="KW-1208">Phospholipid metabolism</keyword>
<dbReference type="OMA" id="NAWVSRY"/>
<feature type="transmembrane region" description="Helical" evidence="19">
    <location>
        <begin position="308"/>
        <end position="330"/>
    </location>
</feature>
<keyword evidence="6" id="KW-0808">Transferase</keyword>
<feature type="transmembrane region" description="Helical" evidence="19">
    <location>
        <begin position="57"/>
        <end position="76"/>
    </location>
</feature>
<dbReference type="InterPro" id="IPR004299">
    <property type="entry name" value="MBOAT_fam"/>
</dbReference>
<dbReference type="Proteomes" id="UP000887565">
    <property type="component" value="Unplaced"/>
</dbReference>
<feature type="transmembrane region" description="Helical" evidence="19">
    <location>
        <begin position="33"/>
        <end position="50"/>
    </location>
</feature>
<evidence type="ECO:0000256" key="4">
    <source>
        <dbReference type="ARBA" id="ARBA00010323"/>
    </source>
</evidence>
<evidence type="ECO:0000256" key="18">
    <source>
        <dbReference type="ARBA" id="ARBA00039721"/>
    </source>
</evidence>
<accession>A0A915JXS8</accession>
<feature type="transmembrane region" description="Helical" evidence="19">
    <location>
        <begin position="12"/>
        <end position="27"/>
    </location>
</feature>
<dbReference type="InterPro" id="IPR049941">
    <property type="entry name" value="LPLAT_7/PORCN-like"/>
</dbReference>
<dbReference type="PANTHER" id="PTHR13906:SF14">
    <property type="entry name" value="LYSOPHOSPHOLIPID ACYLTRANSFERASE 5"/>
    <property type="match status" value="1"/>
</dbReference>
<dbReference type="Pfam" id="PF03062">
    <property type="entry name" value="MBOAT"/>
    <property type="match status" value="1"/>
</dbReference>
<name>A0A915JXS8_ROMCU</name>
<evidence type="ECO:0000256" key="2">
    <source>
        <dbReference type="ARBA" id="ARBA00004240"/>
    </source>
</evidence>
<evidence type="ECO:0000256" key="7">
    <source>
        <dbReference type="ARBA" id="ARBA00022692"/>
    </source>
</evidence>
<evidence type="ECO:0000256" key="12">
    <source>
        <dbReference type="ARBA" id="ARBA00023209"/>
    </source>
</evidence>
<proteinExistence type="inferred from homology"/>
<dbReference type="EC" id="2.3.1.n6" evidence="17"/>
<protein>
    <recommendedName>
        <fullName evidence="18">Lysophospholipid acyltransferase 5</fullName>
        <ecNumber evidence="16">2.3.1.23</ecNumber>
        <ecNumber evidence="17">2.3.1.n6</ecNumber>
    </recommendedName>
</protein>
<dbReference type="GO" id="GO:0006656">
    <property type="term" value="P:phosphatidylcholine biosynthetic process"/>
    <property type="evidence" value="ECO:0007669"/>
    <property type="project" value="TreeGrafter"/>
</dbReference>
<keyword evidence="20" id="KW-1185">Reference proteome</keyword>
<evidence type="ECO:0000256" key="14">
    <source>
        <dbReference type="ARBA" id="ARBA00023315"/>
    </source>
</evidence>
<evidence type="ECO:0000256" key="16">
    <source>
        <dbReference type="ARBA" id="ARBA00026120"/>
    </source>
</evidence>
<dbReference type="AlphaFoldDB" id="A0A915JXS8"/>
<evidence type="ECO:0000256" key="10">
    <source>
        <dbReference type="ARBA" id="ARBA00023098"/>
    </source>
</evidence>
<dbReference type="EC" id="2.3.1.23" evidence="16"/>
<keyword evidence="10" id="KW-0443">Lipid metabolism</keyword>
<evidence type="ECO:0000256" key="13">
    <source>
        <dbReference type="ARBA" id="ARBA00023264"/>
    </source>
</evidence>
<comment type="pathway">
    <text evidence="15">Phospholipid metabolism.</text>
</comment>
<reference evidence="21" key="1">
    <citation type="submission" date="2022-11" db="UniProtKB">
        <authorList>
            <consortium name="WormBaseParasite"/>
        </authorList>
    </citation>
    <scope>IDENTIFICATION</scope>
</reference>
<keyword evidence="7 19" id="KW-0812">Transmembrane</keyword>
<keyword evidence="9 19" id="KW-1133">Transmembrane helix</keyword>
<comment type="subcellular location">
    <subcellularLocation>
        <location evidence="2">Endoplasmic reticulum</location>
    </subcellularLocation>
    <subcellularLocation>
        <location evidence="1">Membrane</location>
        <topology evidence="1">Multi-pass membrane protein</topology>
    </subcellularLocation>
</comment>
<evidence type="ECO:0000256" key="5">
    <source>
        <dbReference type="ARBA" id="ARBA00022516"/>
    </source>
</evidence>
<dbReference type="WBParaSite" id="nRc.2.0.1.t30888-RA">
    <property type="protein sequence ID" value="nRc.2.0.1.t30888-RA"/>
    <property type="gene ID" value="nRc.2.0.1.g30888"/>
</dbReference>
<keyword evidence="5" id="KW-0444">Lipid biosynthesis</keyword>
<organism evidence="20 21">
    <name type="scientific">Romanomermis culicivorax</name>
    <name type="common">Nematode worm</name>
    <dbReference type="NCBI Taxonomy" id="13658"/>
    <lineage>
        <taxon>Eukaryota</taxon>
        <taxon>Metazoa</taxon>
        <taxon>Ecdysozoa</taxon>
        <taxon>Nematoda</taxon>
        <taxon>Enoplea</taxon>
        <taxon>Dorylaimia</taxon>
        <taxon>Mermithida</taxon>
        <taxon>Mermithoidea</taxon>
        <taxon>Mermithidae</taxon>
        <taxon>Romanomermis</taxon>
    </lineage>
</organism>
<dbReference type="GO" id="GO:0047184">
    <property type="term" value="F:1-acylglycerophosphocholine O-acyltransferase activity"/>
    <property type="evidence" value="ECO:0007669"/>
    <property type="project" value="UniProtKB-EC"/>
</dbReference>
<dbReference type="GO" id="GO:0030258">
    <property type="term" value="P:lipid modification"/>
    <property type="evidence" value="ECO:0007669"/>
    <property type="project" value="TreeGrafter"/>
</dbReference>
<evidence type="ECO:0000256" key="17">
    <source>
        <dbReference type="ARBA" id="ARBA00038923"/>
    </source>
</evidence>
<comment type="similarity">
    <text evidence="4">Belongs to the membrane-bound acyltransferase family.</text>
</comment>
<evidence type="ECO:0000256" key="9">
    <source>
        <dbReference type="ARBA" id="ARBA00022989"/>
    </source>
</evidence>
<comment type="pathway">
    <text evidence="3">Lipid metabolism; phospholipid metabolism.</text>
</comment>
<keyword evidence="8" id="KW-0256">Endoplasmic reticulum</keyword>
<keyword evidence="11 19" id="KW-0472">Membrane</keyword>
<feature type="transmembrane region" description="Helical" evidence="19">
    <location>
        <begin position="398"/>
        <end position="421"/>
    </location>
</feature>
<feature type="transmembrane region" description="Helical" evidence="19">
    <location>
        <begin position="123"/>
        <end position="142"/>
    </location>
</feature>
<evidence type="ECO:0000256" key="11">
    <source>
        <dbReference type="ARBA" id="ARBA00023136"/>
    </source>
</evidence>